<dbReference type="InterPro" id="IPR006594">
    <property type="entry name" value="LisH"/>
</dbReference>
<dbReference type="PANTHER" id="PTHR22838:SF23">
    <property type="entry name" value="WD REPEAT-CONTAINING PROTEIN WDS HOMOLOG"/>
    <property type="match status" value="1"/>
</dbReference>
<evidence type="ECO:0000259" key="7">
    <source>
        <dbReference type="PROSITE" id="PS50897"/>
    </source>
</evidence>
<dbReference type="InterPro" id="IPR051350">
    <property type="entry name" value="WD_repeat-ST_regulator"/>
</dbReference>
<proteinExistence type="predicted"/>
<keyword evidence="4" id="KW-0677">Repeat</keyword>
<dbReference type="Pfam" id="PF23627">
    <property type="entry name" value="LisH_WDR26"/>
    <property type="match status" value="1"/>
</dbReference>
<name>A0A834TAD1_9FABA</name>
<evidence type="ECO:0000313" key="8">
    <source>
        <dbReference type="EMBL" id="KAF7818488.1"/>
    </source>
</evidence>
<feature type="repeat" description="WD" evidence="6">
    <location>
        <begin position="226"/>
        <end position="259"/>
    </location>
</feature>
<dbReference type="AlphaFoldDB" id="A0A834TAD1"/>
<keyword evidence="9" id="KW-1185">Reference proteome</keyword>
<dbReference type="InterPro" id="IPR015943">
    <property type="entry name" value="WD40/YVTN_repeat-like_dom_sf"/>
</dbReference>
<evidence type="ECO:0000256" key="6">
    <source>
        <dbReference type="PROSITE-ProRule" id="PRU00221"/>
    </source>
</evidence>
<comment type="subunit">
    <text evidence="5">Interacts with RANBPM.</text>
</comment>
<accession>A0A834TAD1</accession>
<dbReference type="SMART" id="SM00320">
    <property type="entry name" value="WD40"/>
    <property type="match status" value="7"/>
</dbReference>
<evidence type="ECO:0000256" key="3">
    <source>
        <dbReference type="ARBA" id="ARBA00022574"/>
    </source>
</evidence>
<sequence length="525" mass="59172">MKLTDILLMENSSDVLGSKGLIKKHEFVRIIIQCLYALGYSKSASCLELESGISFKSTEFQLLESQILNGNWDGCISTIKLLKDMMDETRESALFLVFRQCLLEYLSCGQDTLALDVLRRQISSLHVDKCKVHSLANSMLSLKDMELGLTDGTIVHDLRRNLLNDLEKLLPPPITVPERRLENLVETTVTAWIDSCMYHSSSNPVSLYEDHCCGRNHIPTETTQILTGHRNEVWFVQFSNNGDYLASSSNDCTAIIWKVLEDGKLTLKHTLQGHKNPVSFVAWSPDDTKLLTCGNSEVLKLWDVETGTCKHTFGSHGFVVSSCAWFPNSKHIVCGSSDPEKGICMWDCDGNELKAWRGGRMPKVLDLSITPDGEYLITIFMDKEIRILHLGTNAERVISEEHPITSLSVSGDSKFFIVNLNSQEIHMWDVGGKWDKPLRYNGHKQHKYVIRSCFGGLNSTFIASGSENSQVYIWNRRNSQPIEVLSGHSMTVNCVSWNPRRPQMLASASDDYTIRIWGPSLSEKE</sequence>
<dbReference type="GO" id="GO:0005737">
    <property type="term" value="C:cytoplasm"/>
    <property type="evidence" value="ECO:0007669"/>
    <property type="project" value="UniProtKB-SubCell"/>
</dbReference>
<dbReference type="PROSITE" id="PS50896">
    <property type="entry name" value="LISH"/>
    <property type="match status" value="1"/>
</dbReference>
<keyword evidence="3 6" id="KW-0853">WD repeat</keyword>
<comment type="caution">
    <text evidence="8">The sequence shown here is derived from an EMBL/GenBank/DDBJ whole genome shotgun (WGS) entry which is preliminary data.</text>
</comment>
<gene>
    <name evidence="8" type="ORF">G2W53_023943</name>
</gene>
<dbReference type="InterPro" id="IPR006595">
    <property type="entry name" value="CTLH_C"/>
</dbReference>
<dbReference type="InterPro" id="IPR001680">
    <property type="entry name" value="WD40_rpt"/>
</dbReference>
<evidence type="ECO:0000256" key="1">
    <source>
        <dbReference type="ARBA" id="ARBA00004496"/>
    </source>
</evidence>
<protein>
    <submittedName>
        <fullName evidence="8">WD repeat-containing protein WDS-like protein</fullName>
    </submittedName>
</protein>
<dbReference type="PROSITE" id="PS50294">
    <property type="entry name" value="WD_REPEATS_REGION"/>
    <property type="match status" value="3"/>
</dbReference>
<dbReference type="SMART" id="SM00667">
    <property type="entry name" value="LisH"/>
    <property type="match status" value="1"/>
</dbReference>
<dbReference type="SMART" id="SM00668">
    <property type="entry name" value="CTLH"/>
    <property type="match status" value="1"/>
</dbReference>
<dbReference type="OrthoDB" id="972532at2759"/>
<dbReference type="PROSITE" id="PS50897">
    <property type="entry name" value="CTLH"/>
    <property type="match status" value="1"/>
</dbReference>
<dbReference type="FunFam" id="2.130.10.10:FF:000087">
    <property type="entry name" value="WD repeat-containing protein 26 homolog"/>
    <property type="match status" value="1"/>
</dbReference>
<dbReference type="SUPFAM" id="SSF50978">
    <property type="entry name" value="WD40 repeat-like"/>
    <property type="match status" value="1"/>
</dbReference>
<dbReference type="InterPro" id="IPR036322">
    <property type="entry name" value="WD40_repeat_dom_sf"/>
</dbReference>
<comment type="subcellular location">
    <subcellularLocation>
        <location evidence="1">Cytoplasm</location>
    </subcellularLocation>
</comment>
<feature type="repeat" description="WD" evidence="6">
    <location>
        <begin position="485"/>
        <end position="517"/>
    </location>
</feature>
<dbReference type="PROSITE" id="PS50082">
    <property type="entry name" value="WD_REPEATS_2"/>
    <property type="match status" value="3"/>
</dbReference>
<evidence type="ECO:0000256" key="2">
    <source>
        <dbReference type="ARBA" id="ARBA00022490"/>
    </source>
</evidence>
<feature type="repeat" description="WD" evidence="6">
    <location>
        <begin position="271"/>
        <end position="312"/>
    </location>
</feature>
<evidence type="ECO:0000313" key="9">
    <source>
        <dbReference type="Proteomes" id="UP000634136"/>
    </source>
</evidence>
<dbReference type="EMBL" id="JAAIUW010000008">
    <property type="protein sequence ID" value="KAF7818488.1"/>
    <property type="molecule type" value="Genomic_DNA"/>
</dbReference>
<dbReference type="PANTHER" id="PTHR22838">
    <property type="entry name" value="WD REPEAT PROTEIN 26-RELATED"/>
    <property type="match status" value="1"/>
</dbReference>
<dbReference type="Proteomes" id="UP000634136">
    <property type="component" value="Unassembled WGS sequence"/>
</dbReference>
<feature type="domain" description="CTLH" evidence="7">
    <location>
        <begin position="56"/>
        <end position="113"/>
    </location>
</feature>
<dbReference type="Gene3D" id="2.130.10.10">
    <property type="entry name" value="YVTN repeat-like/Quinoprotein amine dehydrogenase"/>
    <property type="match status" value="1"/>
</dbReference>
<dbReference type="CDD" id="cd00200">
    <property type="entry name" value="WD40"/>
    <property type="match status" value="1"/>
</dbReference>
<keyword evidence="2" id="KW-0963">Cytoplasm</keyword>
<dbReference type="Pfam" id="PF00400">
    <property type="entry name" value="WD40"/>
    <property type="match status" value="5"/>
</dbReference>
<organism evidence="8 9">
    <name type="scientific">Senna tora</name>
    <dbReference type="NCBI Taxonomy" id="362788"/>
    <lineage>
        <taxon>Eukaryota</taxon>
        <taxon>Viridiplantae</taxon>
        <taxon>Streptophyta</taxon>
        <taxon>Embryophyta</taxon>
        <taxon>Tracheophyta</taxon>
        <taxon>Spermatophyta</taxon>
        <taxon>Magnoliopsida</taxon>
        <taxon>eudicotyledons</taxon>
        <taxon>Gunneridae</taxon>
        <taxon>Pentapetalae</taxon>
        <taxon>rosids</taxon>
        <taxon>fabids</taxon>
        <taxon>Fabales</taxon>
        <taxon>Fabaceae</taxon>
        <taxon>Caesalpinioideae</taxon>
        <taxon>Cassia clade</taxon>
        <taxon>Senna</taxon>
    </lineage>
</organism>
<evidence type="ECO:0000256" key="5">
    <source>
        <dbReference type="ARBA" id="ARBA00065067"/>
    </source>
</evidence>
<evidence type="ECO:0000256" key="4">
    <source>
        <dbReference type="ARBA" id="ARBA00022737"/>
    </source>
</evidence>
<reference evidence="8" key="1">
    <citation type="submission" date="2020-09" db="EMBL/GenBank/DDBJ databases">
        <title>Genome-Enabled Discovery of Anthraquinone Biosynthesis in Senna tora.</title>
        <authorList>
            <person name="Kang S.-H."/>
            <person name="Pandey R.P."/>
            <person name="Lee C.-M."/>
            <person name="Sim J.-S."/>
            <person name="Jeong J.-T."/>
            <person name="Choi B.-S."/>
            <person name="Jung M."/>
            <person name="Ginzburg D."/>
            <person name="Zhao K."/>
            <person name="Won S.Y."/>
            <person name="Oh T.-J."/>
            <person name="Yu Y."/>
            <person name="Kim N.-H."/>
            <person name="Lee O.R."/>
            <person name="Lee T.-H."/>
            <person name="Bashyal P."/>
            <person name="Kim T.-S."/>
            <person name="Lee W.-H."/>
            <person name="Kawkins C."/>
            <person name="Kim C.-K."/>
            <person name="Kim J.S."/>
            <person name="Ahn B.O."/>
            <person name="Rhee S.Y."/>
            <person name="Sohng J.K."/>
        </authorList>
    </citation>
    <scope>NUCLEOTIDE SEQUENCE</scope>
    <source>
        <tissue evidence="8">Leaf</tissue>
    </source>
</reference>